<proteinExistence type="predicted"/>
<dbReference type="EMBL" id="ATHJ01000056">
    <property type="protein sequence ID" value="EPR43404.1"/>
    <property type="molecule type" value="Genomic_DNA"/>
</dbReference>
<sequence length="427" mass="45563">MAFKQCSSLLADLIQAGAEKRWKMEYKGIVNTGDTFGGRAVGPAAWQSKDKAFVLLMFREDAVCEYDLLQTDPESTVEMVDFMGSYGHAPDELLEATRVAFTANAAYAAPPPDTTPREIFYAVAGHCDAEGVGGAFEAASANPEGQLITLGRTEAAGLLRSVVFFENVQLPKKPVASARLKFTADGGEALVRDLMTVTEWTGSDYVALGEWENGMWKISEGGIDLNGLAPQLVLDGVTHFRISVDPVDNGGGGIWITVNDTGGQPVGSLFTEDPITAPATFLVECSPIGEGRILGHVNISFNSAETHSWCTDLKAVARTAGKTEDPLVAHIGITPNPALPTGQSQRAAILAGQRAMRTHWDLTQAWAPGAAVQSPNFAPMLNALLTDSAYEPGRNLAVVIESRFPGKTAVNIDRRCRAGSDIVLKIN</sequence>
<dbReference type="STRING" id="897.B2D07_01995"/>
<dbReference type="Proteomes" id="UP000014977">
    <property type="component" value="Unassembled WGS sequence"/>
</dbReference>
<evidence type="ECO:0000313" key="1">
    <source>
        <dbReference type="EMBL" id="EPR43404.1"/>
    </source>
</evidence>
<organism evidence="1 2">
    <name type="scientific">Desulfococcus multivorans DSM 2059</name>
    <dbReference type="NCBI Taxonomy" id="1121405"/>
    <lineage>
        <taxon>Bacteria</taxon>
        <taxon>Pseudomonadati</taxon>
        <taxon>Thermodesulfobacteriota</taxon>
        <taxon>Desulfobacteria</taxon>
        <taxon>Desulfobacterales</taxon>
        <taxon>Desulfococcaceae</taxon>
        <taxon>Desulfococcus</taxon>
    </lineage>
</organism>
<evidence type="ECO:0000313" key="2">
    <source>
        <dbReference type="Proteomes" id="UP000014977"/>
    </source>
</evidence>
<dbReference type="AlphaFoldDB" id="S7V9M4"/>
<name>S7V9M4_DESML</name>
<dbReference type="RefSeq" id="WP_020875535.1">
    <property type="nucleotide sequence ID" value="NZ_ATHJ01000056.1"/>
</dbReference>
<gene>
    <name evidence="1" type="ORF">dsmv_1195</name>
</gene>
<protein>
    <submittedName>
        <fullName evidence="1">Uncharacterized protein</fullName>
    </submittedName>
</protein>
<accession>S7V9M4</accession>
<keyword evidence="2" id="KW-1185">Reference proteome</keyword>
<reference evidence="1 2" key="1">
    <citation type="journal article" date="2013" name="Genome Announc.">
        <title>Draft genome sequences for three mercury-methylating, sulfate-reducing bacteria.</title>
        <authorList>
            <person name="Brown S.D."/>
            <person name="Hurt R.A.Jr."/>
            <person name="Gilmour C.C."/>
            <person name="Elias D.A."/>
        </authorList>
    </citation>
    <scope>NUCLEOTIDE SEQUENCE [LARGE SCALE GENOMIC DNA]</scope>
    <source>
        <strain evidence="1 2">DSM 2059</strain>
    </source>
</reference>
<comment type="caution">
    <text evidence="1">The sequence shown here is derived from an EMBL/GenBank/DDBJ whole genome shotgun (WGS) entry which is preliminary data.</text>
</comment>